<organism evidence="2">
    <name type="scientific">viral metagenome</name>
    <dbReference type="NCBI Taxonomy" id="1070528"/>
    <lineage>
        <taxon>unclassified sequences</taxon>
        <taxon>metagenomes</taxon>
        <taxon>organismal metagenomes</taxon>
    </lineage>
</organism>
<accession>A0A6M3L8K9</accession>
<proteinExistence type="predicted"/>
<gene>
    <name evidence="1" type="ORF">MM415A02289_0004</name>
    <name evidence="2" type="ORF">MM415B02439_0004</name>
</gene>
<evidence type="ECO:0000313" key="1">
    <source>
        <dbReference type="EMBL" id="QJA73621.1"/>
    </source>
</evidence>
<reference evidence="2" key="1">
    <citation type="submission" date="2020-03" db="EMBL/GenBank/DDBJ databases">
        <title>The deep terrestrial virosphere.</title>
        <authorList>
            <person name="Holmfeldt K."/>
            <person name="Nilsson E."/>
            <person name="Simone D."/>
            <person name="Lopez-Fernandez M."/>
            <person name="Wu X."/>
            <person name="de Brujin I."/>
            <person name="Lundin D."/>
            <person name="Andersson A."/>
            <person name="Bertilsson S."/>
            <person name="Dopson M."/>
        </authorList>
    </citation>
    <scope>NUCLEOTIDE SEQUENCE</scope>
    <source>
        <strain evidence="1">MM415A02289</strain>
        <strain evidence="2">MM415B02439</strain>
    </source>
</reference>
<evidence type="ECO:0000313" key="2">
    <source>
        <dbReference type="EMBL" id="QJA90122.1"/>
    </source>
</evidence>
<dbReference type="EMBL" id="MT142892">
    <property type="protein sequence ID" value="QJA90122.1"/>
    <property type="molecule type" value="Genomic_DNA"/>
</dbReference>
<evidence type="ECO:0008006" key="3">
    <source>
        <dbReference type="Google" id="ProtNLM"/>
    </source>
</evidence>
<dbReference type="EMBL" id="MT142040">
    <property type="protein sequence ID" value="QJA73621.1"/>
    <property type="molecule type" value="Genomic_DNA"/>
</dbReference>
<sequence>MASNDKQYDAIHDKETALHDLYYSWRAIWDRNILKHKGQHWLEWNQTEHYWQSNKYRYQRVDRQYPTPTTNILAEKSSVIKSNVIKGFPLPYVSHRVGSEEAKRSARFQDIACKYYHEKLKMRLVLGDIVDWCQILGGCIAIPYWNLKTGTYRTEPKMTTRTDMVPTKIQMCQECGTESAGDATVCENCQSNNMVPETAPRPTEITEEAKDKAGNIIQSRIPVGDIGIQISTYYEWLFDPLHYDLEDMPWVMRRRVVGKKWIQDTFSVTVEDSSTKSIEEYWNVERFNGWTSTDVHNSYNYEKGHMQFFMKDACAFLEYWDLSSERDGMVQYTAYANEQLVKSKRVKKPYWIHFRFMKHPGAFYGGSLADLIISSNNRLNRIDQQFDWNRQMVVDPILYNLIGSTVENEEFYGPLGRIVNPISADQIGFIAPPGLDVRVYEQRKLILEDIDRMTVSDTFGGKLPAGRTPAQVVEMVNEKSSEKLTTFGMHLGEGMSQVYRCFMKLLHDKMPEERKFAIMGEQDEYEVEAFNGEALAGDEGYEDGGILITHEYDTIFPKSRAAEKAQVQEALQYGGLNPQDPFDKDLIRKKMGWDKEGAGMGFNVDVATARREIIQMEQGIDVTAEYAMKRGVDLNSPEVQQAIQQGKMDTSPGLRPGENSMVHLEIHRQDIQREKFDKLPPEVQKIKLRHFDFTSLKVQQEQQQRMMLDAQISMMKKGAPKDSGVPA</sequence>
<name>A0A6M3L8K9_9ZZZZ</name>
<dbReference type="AlphaFoldDB" id="A0A6M3L8K9"/>
<protein>
    <recommendedName>
        <fullName evidence="3">Portal protein</fullName>
    </recommendedName>
</protein>